<evidence type="ECO:0000256" key="1">
    <source>
        <dbReference type="ARBA" id="ARBA00004123"/>
    </source>
</evidence>
<dbReference type="GO" id="GO:0005634">
    <property type="term" value="C:nucleus"/>
    <property type="evidence" value="ECO:0007669"/>
    <property type="project" value="UniProtKB-SubCell"/>
</dbReference>
<organism evidence="5 6">
    <name type="scientific">Acaulospora morrowiae</name>
    <dbReference type="NCBI Taxonomy" id="94023"/>
    <lineage>
        <taxon>Eukaryota</taxon>
        <taxon>Fungi</taxon>
        <taxon>Fungi incertae sedis</taxon>
        <taxon>Mucoromycota</taxon>
        <taxon>Glomeromycotina</taxon>
        <taxon>Glomeromycetes</taxon>
        <taxon>Diversisporales</taxon>
        <taxon>Acaulosporaceae</taxon>
        <taxon>Acaulospora</taxon>
    </lineage>
</organism>
<comment type="subcellular location">
    <subcellularLocation>
        <location evidence="1">Nucleus</location>
    </subcellularLocation>
</comment>
<protein>
    <submittedName>
        <fullName evidence="5">16476_t:CDS:1</fullName>
    </submittedName>
</protein>
<feature type="compositionally biased region" description="Basic and acidic residues" evidence="3">
    <location>
        <begin position="848"/>
        <end position="857"/>
    </location>
</feature>
<accession>A0A9N9A7M7</accession>
<dbReference type="OrthoDB" id="20729at2759"/>
<keyword evidence="6" id="KW-1185">Reference proteome</keyword>
<gene>
    <name evidence="5" type="ORF">AMORRO_LOCUS4150</name>
</gene>
<feature type="compositionally biased region" description="Polar residues" evidence="3">
    <location>
        <begin position="890"/>
        <end position="902"/>
    </location>
</feature>
<comment type="caution">
    <text evidence="5">The sequence shown here is derived from an EMBL/GenBank/DDBJ whole genome shotgun (WGS) entry which is preliminary data.</text>
</comment>
<dbReference type="AlphaFoldDB" id="A0A9N9A7M7"/>
<evidence type="ECO:0000256" key="3">
    <source>
        <dbReference type="SAM" id="MobiDB-lite"/>
    </source>
</evidence>
<proteinExistence type="predicted"/>
<evidence type="ECO:0000313" key="6">
    <source>
        <dbReference type="Proteomes" id="UP000789342"/>
    </source>
</evidence>
<dbReference type="InterPro" id="IPR025151">
    <property type="entry name" value="ELYS_dom"/>
</dbReference>
<dbReference type="Proteomes" id="UP000789342">
    <property type="component" value="Unassembled WGS sequence"/>
</dbReference>
<reference evidence="5" key="1">
    <citation type="submission" date="2021-06" db="EMBL/GenBank/DDBJ databases">
        <authorList>
            <person name="Kallberg Y."/>
            <person name="Tangrot J."/>
            <person name="Rosling A."/>
        </authorList>
    </citation>
    <scope>NUCLEOTIDE SEQUENCE</scope>
    <source>
        <strain evidence="5">CL551</strain>
    </source>
</reference>
<evidence type="ECO:0000259" key="4">
    <source>
        <dbReference type="Pfam" id="PF13934"/>
    </source>
</evidence>
<sequence>MDFLTTLRNFIRRPAQDSLPRVPVDSATTVESPSITGAFATQHSRLENSEFIYTYNRKVVKIHDKLDFEVYSVFDIRRYNREFKSTNDYLIREIVKVTDCFIDNACLLLCTRDTNNDYRFILYDIYENKSHNLPVNLDYMATIYDFVFSEPIAHTTHENQRLLALGRVSPSSYFLVIGSKIGLSLYRLLAPTSEAPYFRLVGEYYQPLTTKEPVSAVNIYKLANVAIEETLYLIAGGINGLVELYTYDFDRKLQYYQSLDAPASKAPVTHIVARPSQTSDKCLFFIGQGRLHPSLSNDHFSNHLEIKPLIRFLRFDGQTLELNEGYEGRPESNVTNGRIISMSASIDGISHILCVGLESIYLEEDVIDGPELALFRIEDANKISIICWENISSLCNPSPIFDIDAPEFITKVDILLPDRTVLFNLSNQLIKDEGTYNPLPTFNEFFNEMEFEKHNIYSKNVVNGIQTRRNQMNHELIFDMMLRFANIDSKLYPPSDISDLETLFNAIFSSHLDRLRQHCLVYYLLKDWQIPPNYAHQKYAARFLIPPNFLCLMDGYWALDHWHFSEAIRFLTEPSVTVDWDLKVMEVLMNQASPREALQYANLTQTDEISPENTEMYMEILMRCDIRESFEFQRQYRPQLHELQMLELPLLRKLLDYCFFKGSNPDRINTLIDIRMDKYEEEFVKRYCESNDSEECKVFWIYYALHHGMTSEAIKQNELLKRQSKGTESGIVNTHMRNKYFGNLMKVLPASQQKEISMEIDEVLNRDTVVVEEMTGVSEVTDLDEEMSNRPRDDAKDKISTVHSVLFGHSPFPASSRDSISKSPEKPKNIELPTLPNHSPFSSPQNERTPKNVETPKSRRKAGRPRGTETPKGVTHTHINLTTPDRRITRSMTKTKSATTVK</sequence>
<feature type="compositionally biased region" description="Polar residues" evidence="3">
    <location>
        <begin position="836"/>
        <end position="847"/>
    </location>
</feature>
<keyword evidence="2" id="KW-0539">Nucleus</keyword>
<dbReference type="Pfam" id="PF13934">
    <property type="entry name" value="ELYS"/>
    <property type="match status" value="1"/>
</dbReference>
<evidence type="ECO:0000256" key="2">
    <source>
        <dbReference type="ARBA" id="ARBA00023242"/>
    </source>
</evidence>
<feature type="domain" description="ELYS-like" evidence="4">
    <location>
        <begin position="476"/>
        <end position="690"/>
    </location>
</feature>
<evidence type="ECO:0000313" key="5">
    <source>
        <dbReference type="EMBL" id="CAG8519905.1"/>
    </source>
</evidence>
<feature type="compositionally biased region" description="Basic and acidic residues" evidence="3">
    <location>
        <begin position="819"/>
        <end position="829"/>
    </location>
</feature>
<dbReference type="EMBL" id="CAJVPV010002176">
    <property type="protein sequence ID" value="CAG8519905.1"/>
    <property type="molecule type" value="Genomic_DNA"/>
</dbReference>
<feature type="region of interest" description="Disordered" evidence="3">
    <location>
        <begin position="807"/>
        <end position="902"/>
    </location>
</feature>
<name>A0A9N9A7M7_9GLOM</name>